<evidence type="ECO:0000313" key="2">
    <source>
        <dbReference type="EMBL" id="PYE01340.1"/>
    </source>
</evidence>
<dbReference type="GO" id="GO:0032259">
    <property type="term" value="P:methylation"/>
    <property type="evidence" value="ECO:0007669"/>
    <property type="project" value="UniProtKB-KW"/>
</dbReference>
<dbReference type="InterPro" id="IPR013216">
    <property type="entry name" value="Methyltransf_11"/>
</dbReference>
<dbReference type="OrthoDB" id="538796at2"/>
<name>A0A318R396_PROMR</name>
<dbReference type="Proteomes" id="UP000247807">
    <property type="component" value="Unassembled WGS sequence"/>
</dbReference>
<dbReference type="Gene3D" id="3.40.50.150">
    <property type="entry name" value="Vaccinia Virus protein VP39"/>
    <property type="match status" value="1"/>
</dbReference>
<dbReference type="RefSeq" id="WP_158467169.1">
    <property type="nucleotide sequence ID" value="NZ_QJUE01000005.1"/>
</dbReference>
<gene>
    <name evidence="2" type="ORF">DNJ73_07985</name>
</gene>
<evidence type="ECO:0000313" key="3">
    <source>
        <dbReference type="Proteomes" id="UP000247807"/>
    </source>
</evidence>
<organism evidence="2 3">
    <name type="scientific">Prochlorococcus marinus XMU1408</name>
    <dbReference type="NCBI Taxonomy" id="2213228"/>
    <lineage>
        <taxon>Bacteria</taxon>
        <taxon>Bacillati</taxon>
        <taxon>Cyanobacteriota</taxon>
        <taxon>Cyanophyceae</taxon>
        <taxon>Synechococcales</taxon>
        <taxon>Prochlorococcaceae</taxon>
        <taxon>Prochlorococcus</taxon>
    </lineage>
</organism>
<dbReference type="SUPFAM" id="SSF53335">
    <property type="entry name" value="S-adenosyl-L-methionine-dependent methyltransferases"/>
    <property type="match status" value="1"/>
</dbReference>
<evidence type="ECO:0000259" key="1">
    <source>
        <dbReference type="Pfam" id="PF08241"/>
    </source>
</evidence>
<keyword evidence="2" id="KW-0489">Methyltransferase</keyword>
<proteinExistence type="predicted"/>
<sequence length="251" mass="28309">MQKIWSSQVHKNFNAAALSYNKSASIQKSTALKLAKICSNHSIKHGLWVDLGSGTGLLAKSLEDLHPNQFVVRLDNSQKMIDQHSEKSVKQLWDLNNGLPKWSKKPNLLASSFVLHWLDKPHEQLKEWLNSLSLDGWIALAIPIKGSFPEWYEAAEKANLTCTALELPSHDSLISVVPSQSILYNKIEVVTQTAEKATSLLKPMIKVGAQGSHKEQLSISEWRHLLSFWPISNKDKQVSLSWSIQFLLIKR</sequence>
<dbReference type="InterPro" id="IPR029063">
    <property type="entry name" value="SAM-dependent_MTases_sf"/>
</dbReference>
<accession>A0A318R396</accession>
<feature type="domain" description="Methyltransferase type 11" evidence="1">
    <location>
        <begin position="49"/>
        <end position="139"/>
    </location>
</feature>
<dbReference type="AlphaFoldDB" id="A0A318R396"/>
<reference evidence="2 3" key="1">
    <citation type="journal article" date="2018" name="Appl. Environ. Microbiol.">
        <title>Genome rearrangement shapes Prochlorococcus ecological adaptation.</title>
        <authorList>
            <person name="Yan W."/>
            <person name="Wei S."/>
            <person name="Wang Q."/>
            <person name="Xiao X."/>
            <person name="Zeng Q."/>
            <person name="Jiao N."/>
            <person name="Zhang R."/>
        </authorList>
    </citation>
    <scope>NUCLEOTIDE SEQUENCE [LARGE SCALE GENOMIC DNA]</scope>
    <source>
        <strain evidence="2 3">XMU1408</strain>
    </source>
</reference>
<protein>
    <submittedName>
        <fullName evidence="2">SAM-dependent methyltransferase</fullName>
    </submittedName>
</protein>
<dbReference type="GO" id="GO:0008757">
    <property type="term" value="F:S-adenosylmethionine-dependent methyltransferase activity"/>
    <property type="evidence" value="ECO:0007669"/>
    <property type="project" value="InterPro"/>
</dbReference>
<dbReference type="EMBL" id="QJUE01000005">
    <property type="protein sequence ID" value="PYE01340.1"/>
    <property type="molecule type" value="Genomic_DNA"/>
</dbReference>
<keyword evidence="2" id="KW-0808">Transferase</keyword>
<dbReference type="Pfam" id="PF08241">
    <property type="entry name" value="Methyltransf_11"/>
    <property type="match status" value="1"/>
</dbReference>
<comment type="caution">
    <text evidence="2">The sequence shown here is derived from an EMBL/GenBank/DDBJ whole genome shotgun (WGS) entry which is preliminary data.</text>
</comment>